<dbReference type="EMBL" id="JAGEUA010000004">
    <property type="protein sequence ID" value="KAL0984549.1"/>
    <property type="molecule type" value="Genomic_DNA"/>
</dbReference>
<sequence length="779" mass="84611">ASETSASHLNRLTPCSPPIVSALLHNSAYFAYSSTNQRIQATTGLIQQLQLKLRDHCSQSPAIENFRPAPGTVCCSLFSEDNQWYRAKVLGYSSEEKVCVGYIDFGNSEEVNLSQLRPINSELLALPTQAIPCALAGVYPTAEAWSAETVMMLRQMVCNRFLRVDILGEQEGMALVALIDEASDPQGNVADLLVAAGYALPVPHHAKNNATKSRAEGAMTQSSTVAKPAVAKNLQWTCAELPPEGETVSLVVTVIEHPGEFYCNKYNQKDTQILVELGAELKQHCEADMTPFIPIVGDPCCALFSGDGAWYRGMVQCVYADGKACVYFVDYGNTSKVEPANLRPITPDLLQHPFQAVRCWLTGVEPLVPQWGAECIGRFLSLCVGKLLHGHILSITEQGYGLELESSGQNVAATLLSETLVKATGKCHVQATPAPIEPESPQQKPIQPQRDIPTSMCPPEATVADNNDPPPERHVKANVREATVEQVPKVAIPADLGGTASPDTFPLAWKTVELSLTESFEPRIAAVVSPSLFYVLNPSQVAMERLQIVMMDLAVYCTTNTSPSHCKPIPGAACCAKFSGDKNWYRAIVLETTETEASVLYADYGNSEKIPFASIRPIPKELLQLPFQIARCALTGTEHFPSVWPFEVLEVFRAVLSDGVLASVQAFDGHTNLLSVSLPKGQGGGSLNALILEALQKTKACNVNTSVLREESDQIPVLTTVTTPADNQVAERNEAEMTDLNSPCCCREVLQKVDRLEQYVLVLLKQIGGSKWIDGESDS</sequence>
<dbReference type="InterPro" id="IPR002999">
    <property type="entry name" value="Tudor"/>
</dbReference>
<keyword evidence="3" id="KW-1185">Reference proteome</keyword>
<comment type="caution">
    <text evidence="2">The sequence shown here is derived from an EMBL/GenBank/DDBJ whole genome shotgun (WGS) entry which is preliminary data.</text>
</comment>
<feature type="domain" description="Tudor" evidence="1">
    <location>
        <begin position="567"/>
        <end position="625"/>
    </location>
</feature>
<feature type="domain" description="Tudor" evidence="1">
    <location>
        <begin position="293"/>
        <end position="352"/>
    </location>
</feature>
<organism evidence="2 3">
    <name type="scientific">Umbra pygmaea</name>
    <name type="common">Eastern mudminnow</name>
    <dbReference type="NCBI Taxonomy" id="75934"/>
    <lineage>
        <taxon>Eukaryota</taxon>
        <taxon>Metazoa</taxon>
        <taxon>Chordata</taxon>
        <taxon>Craniata</taxon>
        <taxon>Vertebrata</taxon>
        <taxon>Euteleostomi</taxon>
        <taxon>Actinopterygii</taxon>
        <taxon>Neopterygii</taxon>
        <taxon>Teleostei</taxon>
        <taxon>Protacanthopterygii</taxon>
        <taxon>Esociformes</taxon>
        <taxon>Umbridae</taxon>
        <taxon>Umbra</taxon>
    </lineage>
</organism>
<dbReference type="Proteomes" id="UP001557470">
    <property type="component" value="Unassembled WGS sequence"/>
</dbReference>
<feature type="domain" description="Tudor" evidence="1">
    <location>
        <begin position="67"/>
        <end position="126"/>
    </location>
</feature>
<dbReference type="PANTHER" id="PTHR22948">
    <property type="entry name" value="TUDOR DOMAIN CONTAINING PROTEIN"/>
    <property type="match status" value="1"/>
</dbReference>
<evidence type="ECO:0000313" key="2">
    <source>
        <dbReference type="EMBL" id="KAL0984549.1"/>
    </source>
</evidence>
<dbReference type="FunFam" id="2.30.30.140:FF:000018">
    <property type="entry name" value="Serine/threonine-protein kinase 31"/>
    <property type="match status" value="2"/>
</dbReference>
<dbReference type="FunFam" id="2.30.30.140:FF:000048">
    <property type="entry name" value="Tudor domain containing 1"/>
    <property type="match status" value="1"/>
</dbReference>
<dbReference type="SUPFAM" id="SSF63748">
    <property type="entry name" value="Tudor/PWWP/MBT"/>
    <property type="match status" value="3"/>
</dbReference>
<proteinExistence type="predicted"/>
<dbReference type="PANTHER" id="PTHR22948:SF4">
    <property type="entry name" value="TUDOR DOMAIN-CONTAINING PROTEIN 1"/>
    <property type="match status" value="1"/>
</dbReference>
<dbReference type="Pfam" id="PF00567">
    <property type="entry name" value="TUDOR"/>
    <property type="match status" value="3"/>
</dbReference>
<dbReference type="Gene3D" id="2.30.30.140">
    <property type="match status" value="3"/>
</dbReference>
<dbReference type="CDD" id="cd20409">
    <property type="entry name" value="Tudor_TDRD1_rpt2"/>
    <property type="match status" value="1"/>
</dbReference>
<dbReference type="SUPFAM" id="SSF50199">
    <property type="entry name" value="Staphylococcal nuclease"/>
    <property type="match status" value="1"/>
</dbReference>
<dbReference type="AlphaFoldDB" id="A0ABD0X006"/>
<dbReference type="InterPro" id="IPR035437">
    <property type="entry name" value="SNase_OB-fold_sf"/>
</dbReference>
<accession>A0ABD0X006</accession>
<dbReference type="Gene3D" id="2.40.50.90">
    <property type="match status" value="3"/>
</dbReference>
<name>A0ABD0X006_UMBPY</name>
<dbReference type="InterPro" id="IPR047377">
    <property type="entry name" value="Tudor_TDRD1_rpt2"/>
</dbReference>
<dbReference type="SMART" id="SM00333">
    <property type="entry name" value="TUDOR"/>
    <property type="match status" value="3"/>
</dbReference>
<gene>
    <name evidence="2" type="ORF">UPYG_G00143090</name>
</gene>
<dbReference type="PROSITE" id="PS50304">
    <property type="entry name" value="TUDOR"/>
    <property type="match status" value="3"/>
</dbReference>
<evidence type="ECO:0000259" key="1">
    <source>
        <dbReference type="PROSITE" id="PS50304"/>
    </source>
</evidence>
<evidence type="ECO:0000313" key="3">
    <source>
        <dbReference type="Proteomes" id="UP001557470"/>
    </source>
</evidence>
<protein>
    <recommendedName>
        <fullName evidence="1">Tudor domain-containing protein</fullName>
    </recommendedName>
</protein>
<dbReference type="InterPro" id="IPR050621">
    <property type="entry name" value="Tudor_domain_containing"/>
</dbReference>
<reference evidence="2 3" key="1">
    <citation type="submission" date="2024-06" db="EMBL/GenBank/DDBJ databases">
        <authorList>
            <person name="Pan Q."/>
            <person name="Wen M."/>
            <person name="Jouanno E."/>
            <person name="Zahm M."/>
            <person name="Klopp C."/>
            <person name="Cabau C."/>
            <person name="Louis A."/>
            <person name="Berthelot C."/>
            <person name="Parey E."/>
            <person name="Roest Crollius H."/>
            <person name="Montfort J."/>
            <person name="Robinson-Rechavi M."/>
            <person name="Bouchez O."/>
            <person name="Lampietro C."/>
            <person name="Lopez Roques C."/>
            <person name="Donnadieu C."/>
            <person name="Postlethwait J."/>
            <person name="Bobe J."/>
            <person name="Verreycken H."/>
            <person name="Guiguen Y."/>
        </authorList>
    </citation>
    <scope>NUCLEOTIDE SEQUENCE [LARGE SCALE GENOMIC DNA]</scope>
    <source>
        <strain evidence="2">Up_M1</strain>
        <tissue evidence="2">Testis</tissue>
    </source>
</reference>
<feature type="non-terminal residue" evidence="2">
    <location>
        <position position="1"/>
    </location>
</feature>